<feature type="compositionally biased region" description="Basic and acidic residues" evidence="1">
    <location>
        <begin position="10"/>
        <end position="26"/>
    </location>
</feature>
<evidence type="ECO:0000313" key="2">
    <source>
        <dbReference type="EMBL" id="CAB4001892.1"/>
    </source>
</evidence>
<dbReference type="EMBL" id="CACRXK020004201">
    <property type="protein sequence ID" value="CAB4001892.1"/>
    <property type="molecule type" value="Genomic_DNA"/>
</dbReference>
<sequence length="337" mass="38666">MALTSKRKRSDAENGNDDRKRAKLNDKDIQDIINMVRQNNLTGKRSKNGSEIGVKKRRGVKKPAEKHGRDVRYDVFQITGTTNCCFALAILVGRSFLEKDENYQRLNNKRDTQLDQLYTGEQITDIYTKCGLVAGGIRGDQLHIVYENLLSGNNIDLVVFSKQQNYTIVYDSRLDEIVQKTCQQCDGKPFVKTYEHFLPDPAEHYCDISVEPVSCCGMALSKFTAVLGIKDLAKGFHPYHFTDLTYVGPMIGLEYFDPPPEGSKCEKFDLWYDAQKRKTYVFKEAIYYYCPLDVDILRQGCIIFARLIKNITGVFPFYDKTCHTAEFQCRFSIKNLP</sequence>
<dbReference type="Proteomes" id="UP001152795">
    <property type="component" value="Unassembled WGS sequence"/>
</dbReference>
<reference evidence="2" key="1">
    <citation type="submission" date="2020-04" db="EMBL/GenBank/DDBJ databases">
        <authorList>
            <person name="Alioto T."/>
            <person name="Alioto T."/>
            <person name="Gomez Garrido J."/>
        </authorList>
    </citation>
    <scope>NUCLEOTIDE SEQUENCE</scope>
    <source>
        <strain evidence="2">A484AB</strain>
    </source>
</reference>
<feature type="region of interest" description="Disordered" evidence="1">
    <location>
        <begin position="1"/>
        <end position="26"/>
    </location>
</feature>
<protein>
    <submittedName>
        <fullName evidence="2">Uncharacterized protein</fullName>
    </submittedName>
</protein>
<dbReference type="AlphaFoldDB" id="A0A6S7I698"/>
<evidence type="ECO:0000256" key="1">
    <source>
        <dbReference type="SAM" id="MobiDB-lite"/>
    </source>
</evidence>
<evidence type="ECO:0000313" key="3">
    <source>
        <dbReference type="Proteomes" id="UP001152795"/>
    </source>
</evidence>
<proteinExistence type="predicted"/>
<dbReference type="OrthoDB" id="5988683at2759"/>
<organism evidence="2 3">
    <name type="scientific">Paramuricea clavata</name>
    <name type="common">Red gorgonian</name>
    <name type="synonym">Violescent sea-whip</name>
    <dbReference type="NCBI Taxonomy" id="317549"/>
    <lineage>
        <taxon>Eukaryota</taxon>
        <taxon>Metazoa</taxon>
        <taxon>Cnidaria</taxon>
        <taxon>Anthozoa</taxon>
        <taxon>Octocorallia</taxon>
        <taxon>Malacalcyonacea</taxon>
        <taxon>Plexauridae</taxon>
        <taxon>Paramuricea</taxon>
    </lineage>
</organism>
<name>A0A6S7I698_PARCT</name>
<gene>
    <name evidence="2" type="ORF">PACLA_8A061138</name>
</gene>
<accession>A0A6S7I698</accession>
<comment type="caution">
    <text evidence="2">The sequence shown here is derived from an EMBL/GenBank/DDBJ whole genome shotgun (WGS) entry which is preliminary data.</text>
</comment>
<feature type="region of interest" description="Disordered" evidence="1">
    <location>
        <begin position="39"/>
        <end position="65"/>
    </location>
</feature>
<keyword evidence="3" id="KW-1185">Reference proteome</keyword>